<dbReference type="InterPro" id="IPR021259">
    <property type="entry name" value="DUF2817"/>
</dbReference>
<name>A0A2N8KXH7_9BURK</name>
<dbReference type="AlphaFoldDB" id="A0A2N8KXH7"/>
<keyword evidence="2" id="KW-1185">Reference proteome</keyword>
<accession>A0A2N8KXH7</accession>
<proteinExistence type="predicted"/>
<dbReference type="OrthoDB" id="4014363at2"/>
<dbReference type="Gene3D" id="3.40.630.10">
    <property type="entry name" value="Zn peptidases"/>
    <property type="match status" value="1"/>
</dbReference>
<evidence type="ECO:0000313" key="2">
    <source>
        <dbReference type="Proteomes" id="UP000235916"/>
    </source>
</evidence>
<dbReference type="Pfam" id="PF10994">
    <property type="entry name" value="DUF2817"/>
    <property type="match status" value="1"/>
</dbReference>
<protein>
    <submittedName>
        <fullName evidence="1">DUF2817 domain-containing protein</fullName>
    </submittedName>
</protein>
<evidence type="ECO:0000313" key="1">
    <source>
        <dbReference type="EMBL" id="PND38092.1"/>
    </source>
</evidence>
<gene>
    <name evidence="1" type="ORF">C1O66_11565</name>
</gene>
<dbReference type="CDD" id="cd06233">
    <property type="entry name" value="M14-like"/>
    <property type="match status" value="1"/>
</dbReference>
<sequence>MSAPAETFFAQSYAEARAKFLAAAESAGLDPEPHRHPLLGREGETLALDVLRQGPARGRAERLLILSSACHGVEGFAGSGIQCGLLADTEWLAAVRASGVCVLYLHGLNPHGFSWWRRVTQEGVDLNRNFVDFHQRPLPANPGYEELASALLPRHWPPSAENEARLNDYIARHGRAAWQQAVSGGQYTQELGLFYGGHTPTWSHITLRHVLEEHLAGVRELAWIDLHTGLGPCGHGERIDTGLGADEGLARARQWWGAGVTSLREGNSSSAPLQGLMWSVAESVCAQVAPGARCTGIALEFGTVPLDEMILALRADHWLEAHPEAPPEQAQAIKRQIREAFYIDTPAWKTQLLAQAREAAQQALAGLGAAPHP</sequence>
<organism evidence="1 2">
    <name type="scientific">Kinneretia aquatilis</name>
    <dbReference type="NCBI Taxonomy" id="2070761"/>
    <lineage>
        <taxon>Bacteria</taxon>
        <taxon>Pseudomonadati</taxon>
        <taxon>Pseudomonadota</taxon>
        <taxon>Betaproteobacteria</taxon>
        <taxon>Burkholderiales</taxon>
        <taxon>Sphaerotilaceae</taxon>
        <taxon>Roseateles</taxon>
    </lineage>
</organism>
<dbReference type="EMBL" id="POSP01000003">
    <property type="protein sequence ID" value="PND38092.1"/>
    <property type="molecule type" value="Genomic_DNA"/>
</dbReference>
<dbReference type="Proteomes" id="UP000235916">
    <property type="component" value="Unassembled WGS sequence"/>
</dbReference>
<dbReference type="SUPFAM" id="SSF53187">
    <property type="entry name" value="Zn-dependent exopeptidases"/>
    <property type="match status" value="1"/>
</dbReference>
<comment type="caution">
    <text evidence="1">The sequence shown here is derived from an EMBL/GenBank/DDBJ whole genome shotgun (WGS) entry which is preliminary data.</text>
</comment>
<reference evidence="1 2" key="1">
    <citation type="submission" date="2018-01" db="EMBL/GenBank/DDBJ databases">
        <title>Draft genome sequence of Paucibacter aquatile CR182 isolated from freshwater of the Nakdong River.</title>
        <authorList>
            <person name="Choi A."/>
            <person name="Chung E.J."/>
        </authorList>
    </citation>
    <scope>NUCLEOTIDE SEQUENCE [LARGE SCALE GENOMIC DNA]</scope>
    <source>
        <strain evidence="1 2">CR182</strain>
    </source>
</reference>
<dbReference type="RefSeq" id="WP_102768012.1">
    <property type="nucleotide sequence ID" value="NZ_POSP01000003.1"/>
</dbReference>